<dbReference type="EMBL" id="QGKX02001290">
    <property type="protein sequence ID" value="KAF3540109.1"/>
    <property type="molecule type" value="Genomic_DNA"/>
</dbReference>
<gene>
    <name evidence="1" type="ORF">F2Q69_00024157</name>
</gene>
<proteinExistence type="predicted"/>
<accession>A0A8S9QBV0</accession>
<comment type="caution">
    <text evidence="1">The sequence shown here is derived from an EMBL/GenBank/DDBJ whole genome shotgun (WGS) entry which is preliminary data.</text>
</comment>
<reference evidence="1" key="1">
    <citation type="submission" date="2019-12" db="EMBL/GenBank/DDBJ databases">
        <title>Genome sequencing and annotation of Brassica cretica.</title>
        <authorList>
            <person name="Studholme D.J."/>
            <person name="Sarris P."/>
        </authorList>
    </citation>
    <scope>NUCLEOTIDE SEQUENCE</scope>
    <source>
        <strain evidence="1">PFS-109/04</strain>
        <tissue evidence="1">Leaf</tissue>
    </source>
</reference>
<protein>
    <submittedName>
        <fullName evidence="1">Uncharacterized protein</fullName>
    </submittedName>
</protein>
<organism evidence="1 2">
    <name type="scientific">Brassica cretica</name>
    <name type="common">Mustard</name>
    <dbReference type="NCBI Taxonomy" id="69181"/>
    <lineage>
        <taxon>Eukaryota</taxon>
        <taxon>Viridiplantae</taxon>
        <taxon>Streptophyta</taxon>
        <taxon>Embryophyta</taxon>
        <taxon>Tracheophyta</taxon>
        <taxon>Spermatophyta</taxon>
        <taxon>Magnoliopsida</taxon>
        <taxon>eudicotyledons</taxon>
        <taxon>Gunneridae</taxon>
        <taxon>Pentapetalae</taxon>
        <taxon>rosids</taxon>
        <taxon>malvids</taxon>
        <taxon>Brassicales</taxon>
        <taxon>Brassicaceae</taxon>
        <taxon>Brassiceae</taxon>
        <taxon>Brassica</taxon>
    </lineage>
</organism>
<evidence type="ECO:0000313" key="1">
    <source>
        <dbReference type="EMBL" id="KAF3540109.1"/>
    </source>
</evidence>
<sequence length="174" mass="19685">MSSPNCIILKQKGNIHYNEGGLLTPKPVTLDWTDYTSRNTELHRLSFRNLSISSKLYISPSSITSSLMAPFRIISVNPSYINFIIDRGNMHLKKRLDMIPLPDFNPSLTMSSSAASMILLLTQSSPISALSDFSVHYLLYRPLLGFKDHQEEWCKTSTDGGEDRDVEFHSREST</sequence>
<evidence type="ECO:0000313" key="2">
    <source>
        <dbReference type="Proteomes" id="UP000712600"/>
    </source>
</evidence>
<dbReference type="AlphaFoldDB" id="A0A8S9QBV0"/>
<dbReference type="Proteomes" id="UP000712600">
    <property type="component" value="Unassembled WGS sequence"/>
</dbReference>
<name>A0A8S9QBV0_BRACR</name>